<feature type="compositionally biased region" description="Pro residues" evidence="1">
    <location>
        <begin position="70"/>
        <end position="79"/>
    </location>
</feature>
<accession>A0A553NJ33</accession>
<feature type="compositionally biased region" description="Polar residues" evidence="1">
    <location>
        <begin position="588"/>
        <end position="603"/>
    </location>
</feature>
<dbReference type="Proteomes" id="UP000316079">
    <property type="component" value="Unassembled WGS sequence"/>
</dbReference>
<feature type="region of interest" description="Disordered" evidence="1">
    <location>
        <begin position="787"/>
        <end position="885"/>
    </location>
</feature>
<evidence type="ECO:0000313" key="2">
    <source>
        <dbReference type="EMBL" id="TRY65462.1"/>
    </source>
</evidence>
<protein>
    <submittedName>
        <fullName evidence="2">Uncharacterized protein</fullName>
    </submittedName>
</protein>
<feature type="region of interest" description="Disordered" evidence="1">
    <location>
        <begin position="538"/>
        <end position="767"/>
    </location>
</feature>
<dbReference type="PANTHER" id="PTHR35077">
    <property type="entry name" value="SIMILAR TO AI661453 PROTEIN"/>
    <property type="match status" value="1"/>
</dbReference>
<feature type="compositionally biased region" description="Polar residues" evidence="1">
    <location>
        <begin position="567"/>
        <end position="578"/>
    </location>
</feature>
<keyword evidence="3" id="KW-1185">Reference proteome</keyword>
<feature type="compositionally biased region" description="Pro residues" evidence="1">
    <location>
        <begin position="110"/>
        <end position="124"/>
    </location>
</feature>
<feature type="compositionally biased region" description="Polar residues" evidence="1">
    <location>
        <begin position="816"/>
        <end position="828"/>
    </location>
</feature>
<feature type="compositionally biased region" description="Pro residues" evidence="1">
    <location>
        <begin position="548"/>
        <end position="560"/>
    </location>
</feature>
<feature type="compositionally biased region" description="Polar residues" evidence="1">
    <location>
        <begin position="651"/>
        <end position="673"/>
    </location>
</feature>
<reference evidence="2 3" key="1">
    <citation type="journal article" date="2019" name="Sci. Data">
        <title>Hybrid genome assembly and annotation of Danionella translucida.</title>
        <authorList>
            <person name="Kadobianskyi M."/>
            <person name="Schulze L."/>
            <person name="Schuelke M."/>
            <person name="Judkewitz B."/>
        </authorList>
    </citation>
    <scope>NUCLEOTIDE SEQUENCE [LARGE SCALE GENOMIC DNA]</scope>
    <source>
        <strain evidence="2 3">Bolton</strain>
    </source>
</reference>
<organism evidence="2 3">
    <name type="scientific">Danionella cerebrum</name>
    <dbReference type="NCBI Taxonomy" id="2873325"/>
    <lineage>
        <taxon>Eukaryota</taxon>
        <taxon>Metazoa</taxon>
        <taxon>Chordata</taxon>
        <taxon>Craniata</taxon>
        <taxon>Vertebrata</taxon>
        <taxon>Euteleostomi</taxon>
        <taxon>Actinopterygii</taxon>
        <taxon>Neopterygii</taxon>
        <taxon>Teleostei</taxon>
        <taxon>Ostariophysi</taxon>
        <taxon>Cypriniformes</taxon>
        <taxon>Danionidae</taxon>
        <taxon>Danioninae</taxon>
        <taxon>Danionella</taxon>
    </lineage>
</organism>
<feature type="region of interest" description="Disordered" evidence="1">
    <location>
        <begin position="423"/>
        <end position="487"/>
    </location>
</feature>
<evidence type="ECO:0000313" key="3">
    <source>
        <dbReference type="Proteomes" id="UP000316079"/>
    </source>
</evidence>
<feature type="compositionally biased region" description="Low complexity" evidence="1">
    <location>
        <begin position="723"/>
        <end position="741"/>
    </location>
</feature>
<sequence>MKRGPLHFLGRRNQSLFDTNVDINKDLGDVVLNLDSAAIPESGTAKVRSRPTVKHFTSSESFQGFAVPTPTVPDLPPVNDPKVNGTGSSADQRNGRLLSVHDIYEGEILIPPPPSSAPPPPPPTFTSSPPSFIPQPPTFFSENFVDPAIHHPPPKPPSASGSNYSSDVDLAFLKHPPMAPPKPPSETSSLQGSHSSLEVQDIPECPKFTPPPPPEKTSPTVGKNQKAAPPKPVRMSSIPNMEVQTQIPAQTESSNQTPSSFNPQNTAKLYNVQKGVLIIGQEDRDKGVQSILLLEDTTGNQMAVNGNAGKNGGSCQSEVPSTKPICQNSSDGQIKEDIACTKQTSSQTLDVIPEPPKITPIENSPKIKRTPDIRPAIAPMDSPSRIRKYSPKINQRQLNTLSVEVSGKKDTPTSPFALLMAAKEREKQRSSQSQTSNHSEETVSHALQPDAGKTNCARDTTSDSPSAQVKATRDPRLGSPGTQVKSQIVMQPPTSQEFPKANPTAQPFVPTNHSTGDLNVSVRDLHNSEDLVFIPPPPEFANSEDEPPVPPPCHPAPAPPVKSSSPLTKNFLSSTANPIANPAPVPHSANTSVATSQSPNVTGLPTHPPAPVAPRPVLQTSINNCPSTSHPAPVPPLPSASIKTAPPSGKLVTSTPITNGHEQSLQIPATALNSGDVVLPNSTINLPPGSVKPTPPSGNQISPSPEPKNNQNYTSPSFSHSQSPTLPVVPSGPSVSSKPKPANTPPTIQMKTPSAKPPAQMPPSVAASQATLLSILQKKMLEMDPKFSQVKGLESSGDDWNSPLTDDEATAPNPGYQPTTSKSTTLPVQTRGLDMKELESRVAKKAQEIKSQKSNGAPTKPFGMTFTVRPGSKQPITPVVRDEQR</sequence>
<proteinExistence type="predicted"/>
<dbReference type="PRINTS" id="PR01217">
    <property type="entry name" value="PRICHEXTENSN"/>
</dbReference>
<name>A0A553NJ33_9TELE</name>
<feature type="region of interest" description="Disordered" evidence="1">
    <location>
        <begin position="64"/>
        <end position="95"/>
    </location>
</feature>
<feature type="region of interest" description="Disordered" evidence="1">
    <location>
        <begin position="345"/>
        <end position="395"/>
    </location>
</feature>
<feature type="compositionally biased region" description="Polar residues" evidence="1">
    <location>
        <begin position="237"/>
        <end position="265"/>
    </location>
</feature>
<dbReference type="OrthoDB" id="8948756at2759"/>
<feature type="compositionally biased region" description="Polar residues" evidence="1">
    <location>
        <begin position="185"/>
        <end position="198"/>
    </location>
</feature>
<feature type="compositionally biased region" description="Basic and acidic residues" evidence="1">
    <location>
        <begin position="833"/>
        <end position="851"/>
    </location>
</feature>
<feature type="compositionally biased region" description="Polar residues" evidence="1">
    <location>
        <begin position="457"/>
        <end position="469"/>
    </location>
</feature>
<dbReference type="STRING" id="623744.A0A553NJ33"/>
<dbReference type="EMBL" id="SRMA01026911">
    <property type="protein sequence ID" value="TRY65462.1"/>
    <property type="molecule type" value="Genomic_DNA"/>
</dbReference>
<feature type="compositionally biased region" description="Polar residues" evidence="1">
    <location>
        <begin position="697"/>
        <end position="722"/>
    </location>
</feature>
<feature type="compositionally biased region" description="Polar residues" evidence="1">
    <location>
        <begin position="618"/>
        <end position="630"/>
    </location>
</feature>
<comment type="caution">
    <text evidence="2">The sequence shown here is derived from an EMBL/GenBank/DDBJ whole genome shotgun (WGS) entry which is preliminary data.</text>
</comment>
<gene>
    <name evidence="2" type="ORF">DNTS_030054</name>
</gene>
<dbReference type="PANTHER" id="PTHR35077:SF2">
    <property type="entry name" value="SIMILAR TO AI661453 PROTEIN"/>
    <property type="match status" value="1"/>
</dbReference>
<evidence type="ECO:0000256" key="1">
    <source>
        <dbReference type="SAM" id="MobiDB-lite"/>
    </source>
</evidence>
<dbReference type="AlphaFoldDB" id="A0A553NJ33"/>
<feature type="region of interest" description="Disordered" evidence="1">
    <location>
        <begin position="107"/>
        <end position="265"/>
    </location>
</feature>